<accession>A0A917QGU2</accession>
<dbReference type="Proteomes" id="UP000600449">
    <property type="component" value="Unassembled WGS sequence"/>
</dbReference>
<organism evidence="1 2">
    <name type="scientific">Salinarimonas ramus</name>
    <dbReference type="NCBI Taxonomy" id="690164"/>
    <lineage>
        <taxon>Bacteria</taxon>
        <taxon>Pseudomonadati</taxon>
        <taxon>Pseudomonadota</taxon>
        <taxon>Alphaproteobacteria</taxon>
        <taxon>Hyphomicrobiales</taxon>
        <taxon>Salinarimonadaceae</taxon>
        <taxon>Salinarimonas</taxon>
    </lineage>
</organism>
<sequence>MSEDTLPLSRLVSVDRLPGRGEVVRVEASEAEREALARAFKLPAIHALLGEFRVSGDAKRAGVTGTVRGRVVQTCVVTLEPFEAEIVEEVDVDFAPASEPTTEEEAALREIDPPDEIIDGKIDLGALTAEFLALGLDPYPRKPGVDFDPVIEDEEVSPFDKLKDLKGPKGGG</sequence>
<gene>
    <name evidence="1" type="ORF">GCM10011322_41230</name>
</gene>
<protein>
    <submittedName>
        <fullName evidence="1">Phosphodiesterase</fullName>
    </submittedName>
</protein>
<comment type="caution">
    <text evidence="1">The sequence shown here is derived from an EMBL/GenBank/DDBJ whole genome shotgun (WGS) entry which is preliminary data.</text>
</comment>
<evidence type="ECO:0000313" key="2">
    <source>
        <dbReference type="Proteomes" id="UP000600449"/>
    </source>
</evidence>
<dbReference type="InterPro" id="IPR003772">
    <property type="entry name" value="YceD"/>
</dbReference>
<dbReference type="EMBL" id="BMMF01000014">
    <property type="protein sequence ID" value="GGK49922.1"/>
    <property type="molecule type" value="Genomic_DNA"/>
</dbReference>
<dbReference type="Pfam" id="PF02620">
    <property type="entry name" value="YceD"/>
    <property type="match status" value="1"/>
</dbReference>
<proteinExistence type="predicted"/>
<keyword evidence="2" id="KW-1185">Reference proteome</keyword>
<dbReference type="AlphaFoldDB" id="A0A917QGU2"/>
<dbReference type="RefSeq" id="WP_188915149.1">
    <property type="nucleotide sequence ID" value="NZ_BMMF01000014.1"/>
</dbReference>
<name>A0A917QGU2_9HYPH</name>
<evidence type="ECO:0000313" key="1">
    <source>
        <dbReference type="EMBL" id="GGK49922.1"/>
    </source>
</evidence>
<reference evidence="1 2" key="1">
    <citation type="journal article" date="2014" name="Int. J. Syst. Evol. Microbiol.">
        <title>Complete genome sequence of Corynebacterium casei LMG S-19264T (=DSM 44701T), isolated from a smear-ripened cheese.</title>
        <authorList>
            <consortium name="US DOE Joint Genome Institute (JGI-PGF)"/>
            <person name="Walter F."/>
            <person name="Albersmeier A."/>
            <person name="Kalinowski J."/>
            <person name="Ruckert C."/>
        </authorList>
    </citation>
    <scope>NUCLEOTIDE SEQUENCE [LARGE SCALE GENOMIC DNA]</scope>
    <source>
        <strain evidence="1 2">CGMCC 1.9161</strain>
    </source>
</reference>